<gene>
    <name evidence="1" type="ORF">JA13_039</name>
</gene>
<dbReference type="EMBL" id="MH460460">
    <property type="protein sequence ID" value="AXG66442.1"/>
    <property type="molecule type" value="Genomic_DNA"/>
</dbReference>
<sequence length="137" mass="15557">MTTIYYGERIQQAVDGNKTDVPFVTVSLDTETPNPEEVAITHRLLILGAIGAILVTETLEELYIPIQLDEINNVFLEEQWHSLRRSHPVKTVKFRDENDNTGYGKLAQELQKYRRAGLMIMKTDVGATAEIVEIELL</sequence>
<evidence type="ECO:0000313" key="1">
    <source>
        <dbReference type="EMBL" id="AXG66442.1"/>
    </source>
</evidence>
<reference evidence="1 2" key="1">
    <citation type="journal article" date="2018" name="Front. Microbiol.">
        <title>Jumbo Bacteriophages Are Represented Within an Increasing Diversity of Environmental Viruses Infecting the Emerging Phytopathogen, Dickeya solani.</title>
        <authorList>
            <person name="Day A.W."/>
            <person name="Ahn J."/>
            <person name="Salmond G.P.C."/>
        </authorList>
    </citation>
    <scope>NUCLEOTIDE SEQUENCE [LARGE SCALE GENOMIC DNA]</scope>
</reference>
<organism evidence="1 2">
    <name type="scientific">Dickeya phage vB_DsoM_JA13</name>
    <dbReference type="NCBI Taxonomy" id="2283030"/>
    <lineage>
        <taxon>Viruses</taxon>
        <taxon>Duplodnaviria</taxon>
        <taxon>Heunggongvirae</taxon>
        <taxon>Uroviricota</taxon>
        <taxon>Caudoviricetes</taxon>
        <taxon>Salmondvirus</taxon>
        <taxon>Salmondvirus JA11</taxon>
    </lineage>
</organism>
<dbReference type="Proteomes" id="UP000263742">
    <property type="component" value="Segment"/>
</dbReference>
<name>A0A384ZW26_9CAUD</name>
<accession>A0A384ZW26</accession>
<evidence type="ECO:0000313" key="2">
    <source>
        <dbReference type="Proteomes" id="UP000263742"/>
    </source>
</evidence>
<proteinExistence type="predicted"/>
<protein>
    <submittedName>
        <fullName evidence="1">Uncharacterized protein</fullName>
    </submittedName>
</protein>